<sequence>MTCQVPFFSKENMKFNVIRLINEILMQIIIVTIKYGMYMQSSVTKSITNNVFQVTLIVSEKQQNDGKHVELRENNMKIS</sequence>
<keyword evidence="3" id="KW-1185">Reference proteome</keyword>
<evidence type="ECO:0000313" key="3">
    <source>
        <dbReference type="Proteomes" id="UP001607303"/>
    </source>
</evidence>
<dbReference type="AlphaFoldDB" id="A0ABD2CEX5"/>
<protein>
    <submittedName>
        <fullName evidence="2">Uncharacterized protein</fullName>
    </submittedName>
</protein>
<comment type="caution">
    <text evidence="2">The sequence shown here is derived from an EMBL/GenBank/DDBJ whole genome shotgun (WGS) entry which is preliminary data.</text>
</comment>
<gene>
    <name evidence="2" type="ORF">V1477_009110</name>
</gene>
<reference evidence="2 3" key="1">
    <citation type="journal article" date="2024" name="Ann. Entomol. Soc. Am.">
        <title>Genomic analyses of the southern and eastern yellowjacket wasps (Hymenoptera: Vespidae) reveal evolutionary signatures of social life.</title>
        <authorList>
            <person name="Catto M.A."/>
            <person name="Caine P.B."/>
            <person name="Orr S.E."/>
            <person name="Hunt B.G."/>
            <person name="Goodisman M.A.D."/>
        </authorList>
    </citation>
    <scope>NUCLEOTIDE SEQUENCE [LARGE SCALE GENOMIC DNA]</scope>
    <source>
        <strain evidence="2">232</strain>
        <tissue evidence="2">Head and thorax</tissue>
    </source>
</reference>
<name>A0ABD2CEX5_VESMC</name>
<feature type="transmembrane region" description="Helical" evidence="1">
    <location>
        <begin position="17"/>
        <end position="37"/>
    </location>
</feature>
<evidence type="ECO:0000256" key="1">
    <source>
        <dbReference type="SAM" id="Phobius"/>
    </source>
</evidence>
<proteinExistence type="predicted"/>
<dbReference type="EMBL" id="JAYRBN010000056">
    <property type="protein sequence ID" value="KAL2743621.1"/>
    <property type="molecule type" value="Genomic_DNA"/>
</dbReference>
<organism evidence="2 3">
    <name type="scientific">Vespula maculifrons</name>
    <name type="common">Eastern yellow jacket</name>
    <name type="synonym">Wasp</name>
    <dbReference type="NCBI Taxonomy" id="7453"/>
    <lineage>
        <taxon>Eukaryota</taxon>
        <taxon>Metazoa</taxon>
        <taxon>Ecdysozoa</taxon>
        <taxon>Arthropoda</taxon>
        <taxon>Hexapoda</taxon>
        <taxon>Insecta</taxon>
        <taxon>Pterygota</taxon>
        <taxon>Neoptera</taxon>
        <taxon>Endopterygota</taxon>
        <taxon>Hymenoptera</taxon>
        <taxon>Apocrita</taxon>
        <taxon>Aculeata</taxon>
        <taxon>Vespoidea</taxon>
        <taxon>Vespidae</taxon>
        <taxon>Vespinae</taxon>
        <taxon>Vespula</taxon>
    </lineage>
</organism>
<evidence type="ECO:0000313" key="2">
    <source>
        <dbReference type="EMBL" id="KAL2743621.1"/>
    </source>
</evidence>
<accession>A0ABD2CEX5</accession>
<keyword evidence="1" id="KW-0812">Transmembrane</keyword>
<keyword evidence="1" id="KW-0472">Membrane</keyword>
<dbReference type="Proteomes" id="UP001607303">
    <property type="component" value="Unassembled WGS sequence"/>
</dbReference>
<keyword evidence="1" id="KW-1133">Transmembrane helix</keyword>